<dbReference type="NCBIfam" id="NF003211">
    <property type="entry name" value="PRK04173.1"/>
    <property type="match status" value="1"/>
</dbReference>
<evidence type="ECO:0000256" key="15">
    <source>
        <dbReference type="ARBA" id="ARBA00030057"/>
    </source>
</evidence>
<evidence type="ECO:0000259" key="19">
    <source>
        <dbReference type="PROSITE" id="PS50862"/>
    </source>
</evidence>
<dbReference type="Pfam" id="PF00587">
    <property type="entry name" value="tRNA-synt_2b"/>
    <property type="match status" value="1"/>
</dbReference>
<evidence type="ECO:0000259" key="20">
    <source>
        <dbReference type="PROSITE" id="PS51185"/>
    </source>
</evidence>
<gene>
    <name evidence="23" type="primary">EGR_02591</name>
    <name evidence="21" type="ORF">EgrG_000976400</name>
</gene>
<dbReference type="GO" id="GO:0005524">
    <property type="term" value="F:ATP binding"/>
    <property type="evidence" value="ECO:0007669"/>
    <property type="project" value="UniProtKB-KW"/>
</dbReference>
<evidence type="ECO:0000256" key="5">
    <source>
        <dbReference type="ARBA" id="ARBA00012829"/>
    </source>
</evidence>
<comment type="similarity">
    <text evidence="3">Belongs to the class-II aminoacyl-tRNA synthetase family.</text>
</comment>
<keyword evidence="9" id="KW-0808">Transferase</keyword>
<evidence type="ECO:0000256" key="14">
    <source>
        <dbReference type="ARBA" id="ARBA00023273"/>
    </source>
</evidence>
<dbReference type="Proteomes" id="UP000492820">
    <property type="component" value="Unassembled WGS sequence"/>
</dbReference>
<evidence type="ECO:0000256" key="10">
    <source>
        <dbReference type="ARBA" id="ARBA00022741"/>
    </source>
</evidence>
<keyword evidence="13 21" id="KW-0030">Aminoacyl-tRNA synthetase</keyword>
<dbReference type="InterPro" id="IPR002315">
    <property type="entry name" value="tRNA-synt_gly"/>
</dbReference>
<dbReference type="Gene3D" id="3.30.930.10">
    <property type="entry name" value="Bira Bifunctional Protein, Domain 2"/>
    <property type="match status" value="1"/>
</dbReference>
<sequence length="730" mass="82097">MLISACARVASLFLGAEQCVSQTIAATSRSYHRWCNSVLGSYLSNQPLTIKMTDVESILAPLRADVRTQGDIVRRLKSEKANDVEIQCAVAELKARKKMLEEKVEMTKLTKQDHKIDRSKLEDLLKQRFVYDQSFSIYGGVQGLYDCGPTGCAIKANLLAAWRQFFVLEEQLLEVDCSILTPECVLKASGHLERFTDYMVRDAVTGECFRADHLIEAALEAIRFSKCTSEAEKSEIDKCLSQLEGFSADELEELIARYSIKSPITKNDLTPPQKFNLMFPTSIGPTGQYHGFLRPETAQGIFVNFQRLLHFNQGRLPFGAAQIGSAFRNEISPRSGVIRVREFTMAEIEYFVDPKDKSHPKFAQYADLKLPLFSACDQMDGKSTQEVPLKDAVARGIIANETLGYFMARIFLFLYMVGVKPDRCRFRQHMKNEMAHYARDCWDAECLTTYGWIECVGCADRSCFDLTQHQNATGARLTAEKLLPEPVTVHEVKCVPNKAKIGQTYRGEAAQILNAFAALSPEASLKIKEELASSGKYALLVNGSQFEVTSDMVTVKEKDVRVHVEEIVPSVIEPSFGIGRIMYAILEQNFHTRENDEQRTYLSLPPIIAPYKCSVLPLSLHPDFVPFVRHLSKELTRVGISHRVDESGGSIGRRYARTDQIAIPYGITIDFDTVNQKPPSASLRERETMKQIRVPIEDLPDLVSDLANGIVSWHDALANYPLFEHQEASK</sequence>
<dbReference type="OrthoDB" id="57698at2759"/>
<dbReference type="CDD" id="cd00774">
    <property type="entry name" value="GlyRS-like_core"/>
    <property type="match status" value="1"/>
</dbReference>
<dbReference type="GO" id="GO:0005739">
    <property type="term" value="C:mitochondrion"/>
    <property type="evidence" value="ECO:0007669"/>
    <property type="project" value="TreeGrafter"/>
</dbReference>
<dbReference type="InterPro" id="IPR000738">
    <property type="entry name" value="WHEP-TRS_dom"/>
</dbReference>
<evidence type="ECO:0000256" key="18">
    <source>
        <dbReference type="SAM" id="SignalP"/>
    </source>
</evidence>
<dbReference type="FunFam" id="3.40.50.800:FF:000004">
    <property type="entry name" value="Glycine--tRNA ligase 2"/>
    <property type="match status" value="1"/>
</dbReference>
<protein>
    <recommendedName>
        <fullName evidence="6">Glycine--tRNA ligase</fullName>
        <ecNumber evidence="5">6.1.1.14</ecNumber>
    </recommendedName>
    <alternativeName>
        <fullName evidence="15">Diadenosine tetraphosphate synthetase</fullName>
    </alternativeName>
</protein>
<reference evidence="21 22" key="1">
    <citation type="journal article" date="2013" name="Nature">
        <title>The genomes of four tapeworm species reveal adaptations to parasitism.</title>
        <authorList>
            <person name="Tsai I.J."/>
            <person name="Zarowiecki M."/>
            <person name="Holroyd N."/>
            <person name="Garciarrubio A."/>
            <person name="Sanchez-Flores A."/>
            <person name="Brooks K.L."/>
            <person name="Tracey A."/>
            <person name="Bobes R.J."/>
            <person name="Fragoso G."/>
            <person name="Sciutto E."/>
            <person name="Aslett M."/>
            <person name="Beasley H."/>
            <person name="Bennett H.M."/>
            <person name="Cai J."/>
            <person name="Camicia F."/>
            <person name="Clark R."/>
            <person name="Cucher M."/>
            <person name="De Silva N."/>
            <person name="Day T.A."/>
            <person name="Deplazes P."/>
            <person name="Estrada K."/>
            <person name="Fernandez C."/>
            <person name="Holland P.W."/>
            <person name="Hou J."/>
            <person name="Hu S."/>
            <person name="Huckvale T."/>
            <person name="Hung S.S."/>
            <person name="Kamenetzky L."/>
            <person name="Keane J.A."/>
            <person name="Kiss F."/>
            <person name="Koziol U."/>
            <person name="Lambert O."/>
            <person name="Liu K."/>
            <person name="Luo X."/>
            <person name="Luo Y."/>
            <person name="Macchiaroli N."/>
            <person name="Nichol S."/>
            <person name="Paps J."/>
            <person name="Parkinson J."/>
            <person name="Pouchkina-Stantcheva N."/>
            <person name="Riddiford N."/>
            <person name="Rosenzvit M."/>
            <person name="Salinas G."/>
            <person name="Wasmuth J.D."/>
            <person name="Zamanian M."/>
            <person name="Zheng Y."/>
            <person name="Cai X."/>
            <person name="Soberon X."/>
            <person name="Olson P.D."/>
            <person name="Laclette J.P."/>
            <person name="Brehm K."/>
            <person name="Berriman M."/>
            <person name="Garciarrubio A."/>
            <person name="Bobes R.J."/>
            <person name="Fragoso G."/>
            <person name="Sanchez-Flores A."/>
            <person name="Estrada K."/>
            <person name="Cevallos M.A."/>
            <person name="Morett E."/>
            <person name="Gonzalez V."/>
            <person name="Portillo T."/>
            <person name="Ochoa-Leyva A."/>
            <person name="Jose M.V."/>
            <person name="Sciutto E."/>
            <person name="Landa A."/>
            <person name="Jimenez L."/>
            <person name="Valdes V."/>
            <person name="Carrero J.C."/>
            <person name="Larralde C."/>
            <person name="Morales-Montor J."/>
            <person name="Limon-Lason J."/>
            <person name="Soberon X."/>
            <person name="Laclette J.P."/>
        </authorList>
    </citation>
    <scope>NUCLEOTIDE SEQUENCE [LARGE SCALE GENOMIC DNA]</scope>
</reference>
<evidence type="ECO:0000256" key="1">
    <source>
        <dbReference type="ARBA" id="ARBA00004489"/>
    </source>
</evidence>
<keyword evidence="11" id="KW-0067">ATP-binding</keyword>
<dbReference type="FunFam" id="3.30.930.10:FF:000010">
    <property type="entry name" value="Glycyl-tRNA synthetase 1"/>
    <property type="match status" value="1"/>
</dbReference>
<dbReference type="InterPro" id="IPR027031">
    <property type="entry name" value="Gly-tRNA_synthase/POLG2"/>
</dbReference>
<dbReference type="SMART" id="SM00991">
    <property type="entry name" value="WHEP-TRS"/>
    <property type="match status" value="1"/>
</dbReference>
<dbReference type="PANTHER" id="PTHR10745:SF0">
    <property type="entry name" value="GLYCINE--TRNA LIGASE"/>
    <property type="match status" value="1"/>
</dbReference>
<dbReference type="Gene3D" id="3.40.50.800">
    <property type="entry name" value="Anticodon-binding domain"/>
    <property type="match status" value="1"/>
</dbReference>
<evidence type="ECO:0000256" key="6">
    <source>
        <dbReference type="ARBA" id="ARBA00019404"/>
    </source>
</evidence>
<dbReference type="WBParaSite" id="EgrG_000976400">
    <property type="protein sequence ID" value="EgrG_000976400"/>
    <property type="gene ID" value="EgrG_000976400"/>
</dbReference>
<keyword evidence="7" id="KW-0963">Cytoplasm</keyword>
<evidence type="ECO:0000256" key="2">
    <source>
        <dbReference type="ARBA" id="ARBA00004496"/>
    </source>
</evidence>
<evidence type="ECO:0000256" key="7">
    <source>
        <dbReference type="ARBA" id="ARBA00022490"/>
    </source>
</evidence>
<dbReference type="CDD" id="cd00858">
    <property type="entry name" value="GlyRS_anticodon"/>
    <property type="match status" value="1"/>
</dbReference>
<feature type="signal peptide" evidence="18">
    <location>
        <begin position="1"/>
        <end position="21"/>
    </location>
</feature>
<dbReference type="GO" id="GO:0070150">
    <property type="term" value="P:mitochondrial glycyl-tRNA aminoacylation"/>
    <property type="evidence" value="ECO:0007669"/>
    <property type="project" value="TreeGrafter"/>
</dbReference>
<keyword evidence="8" id="KW-0436">Ligase</keyword>
<evidence type="ECO:0000256" key="17">
    <source>
        <dbReference type="ARBA" id="ARBA00049523"/>
    </source>
</evidence>
<dbReference type="InterPro" id="IPR004154">
    <property type="entry name" value="Anticodon-bd"/>
</dbReference>
<dbReference type="FunFam" id="3.30.720.200:FF:000001">
    <property type="entry name" value="Glycine--tRNA ligase 2"/>
    <property type="match status" value="1"/>
</dbReference>
<accession>A0A068WF25</accession>
<feature type="domain" description="Aminoacyl-transfer RNA synthetases class-II family profile" evidence="19">
    <location>
        <begin position="241"/>
        <end position="606"/>
    </location>
</feature>
<dbReference type="InterPro" id="IPR045864">
    <property type="entry name" value="aa-tRNA-synth_II/BPL/LPL"/>
</dbReference>
<comment type="subcellular location">
    <subcellularLocation>
        <location evidence="1">Cell projection</location>
        <location evidence="1">Axon</location>
    </subcellularLocation>
    <subcellularLocation>
        <location evidence="2">Cytoplasm</location>
    </subcellularLocation>
</comment>
<dbReference type="Pfam" id="PF00458">
    <property type="entry name" value="WHEP-TRS"/>
    <property type="match status" value="1"/>
</dbReference>
<feature type="chain" id="PRO_5041035478" description="Glycine--tRNA ligase" evidence="18">
    <location>
        <begin position="22"/>
        <end position="730"/>
    </location>
</feature>
<reference evidence="21" key="2">
    <citation type="submission" date="2014-06" db="EMBL/GenBank/DDBJ databases">
        <authorList>
            <person name="Aslett M."/>
        </authorList>
    </citation>
    <scope>NUCLEOTIDE SEQUENCE</scope>
</reference>
<dbReference type="GO" id="GO:0004820">
    <property type="term" value="F:glycine-tRNA ligase activity"/>
    <property type="evidence" value="ECO:0007669"/>
    <property type="project" value="UniProtKB-EC"/>
</dbReference>
<evidence type="ECO:0000256" key="16">
    <source>
        <dbReference type="ARBA" id="ARBA00048436"/>
    </source>
</evidence>
<evidence type="ECO:0000256" key="12">
    <source>
        <dbReference type="ARBA" id="ARBA00022917"/>
    </source>
</evidence>
<dbReference type="Pfam" id="PF03129">
    <property type="entry name" value="HGTP_anticodon"/>
    <property type="match status" value="1"/>
</dbReference>
<evidence type="ECO:0000256" key="9">
    <source>
        <dbReference type="ARBA" id="ARBA00022679"/>
    </source>
</evidence>
<dbReference type="SUPFAM" id="SSF52954">
    <property type="entry name" value="Class II aaRS ABD-related"/>
    <property type="match status" value="1"/>
</dbReference>
<dbReference type="Gene3D" id="3.30.720.200">
    <property type="match status" value="1"/>
</dbReference>
<keyword evidence="14" id="KW-0966">Cell projection</keyword>
<dbReference type="GO" id="GO:0030424">
    <property type="term" value="C:axon"/>
    <property type="evidence" value="ECO:0007669"/>
    <property type="project" value="UniProtKB-SubCell"/>
</dbReference>
<comment type="catalytic activity">
    <reaction evidence="16">
        <text>2 ATP + H(+) = P(1),P(4)-bis(5'-adenosyl) tetraphosphate + diphosphate</text>
        <dbReference type="Rhea" id="RHEA:34935"/>
        <dbReference type="ChEBI" id="CHEBI:15378"/>
        <dbReference type="ChEBI" id="CHEBI:30616"/>
        <dbReference type="ChEBI" id="CHEBI:33019"/>
        <dbReference type="ChEBI" id="CHEBI:58141"/>
    </reaction>
    <physiologicalReaction direction="left-to-right" evidence="16">
        <dbReference type="Rhea" id="RHEA:34936"/>
    </physiologicalReaction>
</comment>
<proteinExistence type="inferred from homology"/>
<evidence type="ECO:0000256" key="4">
    <source>
        <dbReference type="ARBA" id="ARBA00011738"/>
    </source>
</evidence>
<evidence type="ECO:0000256" key="13">
    <source>
        <dbReference type="ARBA" id="ARBA00023146"/>
    </source>
</evidence>
<keyword evidence="18" id="KW-0732">Signal</keyword>
<dbReference type="PROSITE" id="PS51185">
    <property type="entry name" value="WHEP_TRS_2"/>
    <property type="match status" value="1"/>
</dbReference>
<dbReference type="GO" id="GO:0016740">
    <property type="term" value="F:transferase activity"/>
    <property type="evidence" value="ECO:0007669"/>
    <property type="project" value="UniProtKB-KW"/>
</dbReference>
<organism evidence="21">
    <name type="scientific">Echinococcus granulosus</name>
    <name type="common">Hydatid tapeworm</name>
    <dbReference type="NCBI Taxonomy" id="6210"/>
    <lineage>
        <taxon>Eukaryota</taxon>
        <taxon>Metazoa</taxon>
        <taxon>Spiralia</taxon>
        <taxon>Lophotrochozoa</taxon>
        <taxon>Platyhelminthes</taxon>
        <taxon>Cestoda</taxon>
        <taxon>Eucestoda</taxon>
        <taxon>Cyclophyllidea</taxon>
        <taxon>Taeniidae</taxon>
        <taxon>Echinococcus</taxon>
        <taxon>Echinococcus granulosus group</taxon>
    </lineage>
</organism>
<dbReference type="EMBL" id="LK028577">
    <property type="protein sequence ID" value="CDS17041.1"/>
    <property type="molecule type" value="Genomic_DNA"/>
</dbReference>
<comment type="catalytic activity">
    <reaction evidence="17">
        <text>tRNA(Gly) + glycine + ATP = glycyl-tRNA(Gly) + AMP + diphosphate</text>
        <dbReference type="Rhea" id="RHEA:16013"/>
        <dbReference type="Rhea" id="RHEA-COMP:9664"/>
        <dbReference type="Rhea" id="RHEA-COMP:9683"/>
        <dbReference type="ChEBI" id="CHEBI:30616"/>
        <dbReference type="ChEBI" id="CHEBI:33019"/>
        <dbReference type="ChEBI" id="CHEBI:57305"/>
        <dbReference type="ChEBI" id="CHEBI:78442"/>
        <dbReference type="ChEBI" id="CHEBI:78522"/>
        <dbReference type="ChEBI" id="CHEBI:456215"/>
        <dbReference type="EC" id="6.1.1.14"/>
    </reaction>
    <physiologicalReaction direction="left-to-right" evidence="17">
        <dbReference type="Rhea" id="RHEA:16014"/>
    </physiologicalReaction>
</comment>
<dbReference type="AlphaFoldDB" id="A0A068WF25"/>
<dbReference type="InterPro" id="IPR006195">
    <property type="entry name" value="aa-tRNA-synth_II"/>
</dbReference>
<evidence type="ECO:0000313" key="23">
    <source>
        <dbReference type="WBParaSite" id="EgrG_000976400"/>
    </source>
</evidence>
<dbReference type="NCBIfam" id="TIGR00389">
    <property type="entry name" value="glyS_dimeric"/>
    <property type="match status" value="1"/>
</dbReference>
<dbReference type="InterPro" id="IPR002314">
    <property type="entry name" value="aa-tRNA-synt_IIb"/>
</dbReference>
<dbReference type="InterPro" id="IPR036621">
    <property type="entry name" value="Anticodon-bd_dom_sf"/>
</dbReference>
<dbReference type="EC" id="6.1.1.14" evidence="5"/>
<dbReference type="PRINTS" id="PR01043">
    <property type="entry name" value="TRNASYNTHGLY"/>
</dbReference>
<dbReference type="InterPro" id="IPR009068">
    <property type="entry name" value="uS15_NS1_RNA-bd_sf"/>
</dbReference>
<dbReference type="FunFam" id="3.30.930.10:FF:000158">
    <property type="entry name" value="Glycyl-tRNA synthetase"/>
    <property type="match status" value="1"/>
</dbReference>
<keyword evidence="10" id="KW-0547">Nucleotide-binding</keyword>
<reference evidence="23" key="3">
    <citation type="submission" date="2020-10" db="UniProtKB">
        <authorList>
            <consortium name="WormBaseParasite"/>
        </authorList>
    </citation>
    <scope>IDENTIFICATION</scope>
</reference>
<evidence type="ECO:0000313" key="22">
    <source>
        <dbReference type="Proteomes" id="UP000492820"/>
    </source>
</evidence>
<evidence type="ECO:0000256" key="8">
    <source>
        <dbReference type="ARBA" id="ARBA00022598"/>
    </source>
</evidence>
<dbReference type="PROSITE" id="PS50862">
    <property type="entry name" value="AA_TRNA_LIGASE_II"/>
    <property type="match status" value="1"/>
</dbReference>
<dbReference type="Gene3D" id="1.10.287.10">
    <property type="entry name" value="S15/NS1, RNA-binding"/>
    <property type="match status" value="1"/>
</dbReference>
<evidence type="ECO:0000313" key="21">
    <source>
        <dbReference type="EMBL" id="CDS17041.1"/>
    </source>
</evidence>
<dbReference type="SUPFAM" id="SSF47060">
    <property type="entry name" value="S15/NS1 RNA-binding domain"/>
    <property type="match status" value="1"/>
</dbReference>
<keyword evidence="12" id="KW-0648">Protein biosynthesis</keyword>
<comment type="subunit">
    <text evidence="4">Homodimer.</text>
</comment>
<dbReference type="InterPro" id="IPR033731">
    <property type="entry name" value="GlyRS-like_core"/>
</dbReference>
<dbReference type="FunFam" id="3.30.40.230:FF:000001">
    <property type="entry name" value="Glycine--tRNA ligase"/>
    <property type="match status" value="1"/>
</dbReference>
<feature type="domain" description="WHEP-TRS" evidence="20">
    <location>
        <begin position="58"/>
        <end position="114"/>
    </location>
</feature>
<name>A0A068WF25_ECHGR</name>
<dbReference type="SUPFAM" id="SSF55681">
    <property type="entry name" value="Class II aaRS and biotin synthetases"/>
    <property type="match status" value="1"/>
</dbReference>
<evidence type="ECO:0000256" key="3">
    <source>
        <dbReference type="ARBA" id="ARBA00008226"/>
    </source>
</evidence>
<evidence type="ECO:0000256" key="11">
    <source>
        <dbReference type="ARBA" id="ARBA00022840"/>
    </source>
</evidence>
<dbReference type="Gene3D" id="3.30.40.230">
    <property type="match status" value="1"/>
</dbReference>
<dbReference type="PANTHER" id="PTHR10745">
    <property type="entry name" value="GLYCYL-TRNA SYNTHETASE/DNA POLYMERASE SUBUNIT GAMMA-2"/>
    <property type="match status" value="1"/>
</dbReference>